<keyword evidence="3" id="KW-0028">Amino-acid biosynthesis</keyword>
<dbReference type="EC" id="2.3.3.13" evidence="2"/>
<evidence type="ECO:0000256" key="3">
    <source>
        <dbReference type="ARBA" id="ARBA00022605"/>
    </source>
</evidence>
<comment type="function">
    <text evidence="7">Catalyzes the condensation of the acetyl group of acetyl-CoA with 3-methyl-2-oxobutanoate (2-ketoisovalerate) to form 3-carboxy-3-hydroxy-4-methylpentanoate (2-isopropylmalate).</text>
</comment>
<evidence type="ECO:0000256" key="5">
    <source>
        <dbReference type="ARBA" id="ARBA00023211"/>
    </source>
</evidence>
<dbReference type="PANTHER" id="PTHR10277">
    <property type="entry name" value="HOMOCITRATE SYNTHASE-RELATED"/>
    <property type="match status" value="1"/>
</dbReference>
<protein>
    <recommendedName>
        <fullName evidence="2">2-isopropylmalate synthase</fullName>
        <ecNumber evidence="2">2.3.3.13</ecNumber>
    </recommendedName>
</protein>
<dbReference type="Pfam" id="PF00682">
    <property type="entry name" value="HMGL-like"/>
    <property type="match status" value="1"/>
</dbReference>
<evidence type="ECO:0000256" key="4">
    <source>
        <dbReference type="ARBA" id="ARBA00022679"/>
    </source>
</evidence>
<keyword evidence="5" id="KW-0464">Manganese</keyword>
<dbReference type="InterPro" id="IPR002034">
    <property type="entry name" value="AIPM/Hcit_synth_CS"/>
</dbReference>
<dbReference type="AlphaFoldDB" id="A0A2C9ENS7"/>
<dbReference type="InterPro" id="IPR013785">
    <property type="entry name" value="Aldolase_TIM"/>
</dbReference>
<gene>
    <name evidence="9" type="ORF">PFLCHA0_c35030</name>
</gene>
<name>A0A2C9ENS7_PSEPH</name>
<dbReference type="GO" id="GO:0003852">
    <property type="term" value="F:2-isopropylmalate synthase activity"/>
    <property type="evidence" value="ECO:0007669"/>
    <property type="project" value="UniProtKB-EC"/>
</dbReference>
<dbReference type="eggNOG" id="COG0119">
    <property type="taxonomic scope" value="Bacteria"/>
</dbReference>
<organism evidence="9 10">
    <name type="scientific">Pseudomonas protegens (strain DSM 19095 / LMG 27888 / CFBP 6595 / CHA0)</name>
    <dbReference type="NCBI Taxonomy" id="1124983"/>
    <lineage>
        <taxon>Bacteria</taxon>
        <taxon>Pseudomonadati</taxon>
        <taxon>Pseudomonadota</taxon>
        <taxon>Gammaproteobacteria</taxon>
        <taxon>Pseudomonadales</taxon>
        <taxon>Pseudomonadaceae</taxon>
        <taxon>Pseudomonas</taxon>
    </lineage>
</organism>
<dbReference type="KEGG" id="pprc:PFLCHA0_c35030"/>
<sequence length="415" mass="46481">MMVENGIRYCDYSVPHLVDETLREGIERTAFPITVEAKVAILKSMVAAGLRDFVVGCGPEEPLVWDRLHLARDTGELPADTRATFIILLNCWETAFDYFKAREAHRQWIADTVFSFGMITYRQSTGEFERAIEAFRSIGAVRFKASVLNNFRDGVSNRSYQEICRQIDWAAGLGVEIIRINDSVGSLQPHVTQWLCSRLVKDFPQLVFCLHAHNDNGLALANTMQAIHSGFQMVEGSLAGFGNRSGIAPLEQVVKLCQANNIKLGSLELDLPGLISAAHQCEEAFLQLPSIYRAVSGKFETLSNYGVLNIPDFLETNDEKGYFVNYVGLHPQTLRQALENYSSAGLDVGAIADQELWAIVDSLKNEMQASIPHIESQYRQVMGGVMDFYRASTYTPRQLAVYAEQRIFRRRAAHG</sequence>
<reference evidence="10" key="1">
    <citation type="journal article" date="2014" name="Genome Announc.">
        <title>Full-genome sequence of the plant growth-promoting bacterium Pseudomonas protegens CHA0.</title>
        <authorList>
            <person name="Jousset A."/>
            <person name="Schuldes J."/>
            <person name="Keel C."/>
            <person name="Maurhofer M."/>
            <person name="Daniel R."/>
            <person name="Scheu S."/>
            <person name="Thuermer A."/>
        </authorList>
    </citation>
    <scope>NUCLEOTIDE SEQUENCE [LARGE SCALE GENOMIC DNA]</scope>
    <source>
        <strain evidence="10">DSM 19095 / LMG 27888 / CFBP 6595 / CHA0</strain>
    </source>
</reference>
<dbReference type="PROSITE" id="PS00816">
    <property type="entry name" value="AIPM_HOMOCIT_SYNTH_2"/>
    <property type="match status" value="1"/>
</dbReference>
<evidence type="ECO:0000256" key="2">
    <source>
        <dbReference type="ARBA" id="ARBA00012973"/>
    </source>
</evidence>
<dbReference type="GO" id="GO:0005829">
    <property type="term" value="C:cytosol"/>
    <property type="evidence" value="ECO:0007669"/>
    <property type="project" value="TreeGrafter"/>
</dbReference>
<comment type="pathway">
    <text evidence="1">Amino-acid biosynthesis; L-leucine biosynthesis; L-leucine from 3-methyl-2-oxobutanoate: step 1/4.</text>
</comment>
<evidence type="ECO:0000256" key="7">
    <source>
        <dbReference type="ARBA" id="ARBA00037629"/>
    </source>
</evidence>
<keyword evidence="4" id="KW-0808">Transferase</keyword>
<dbReference type="HOGENOM" id="CLU_056351_0_0_6"/>
<dbReference type="EMBL" id="CP003190">
    <property type="protein sequence ID" value="AGL85271.1"/>
    <property type="molecule type" value="Genomic_DNA"/>
</dbReference>
<dbReference type="Proteomes" id="UP000013940">
    <property type="component" value="Chromosome"/>
</dbReference>
<dbReference type="PANTHER" id="PTHR10277:SF9">
    <property type="entry name" value="2-ISOPROPYLMALATE SYNTHASE 1, CHLOROPLASTIC-RELATED"/>
    <property type="match status" value="1"/>
</dbReference>
<dbReference type="GO" id="GO:0009098">
    <property type="term" value="P:L-leucine biosynthetic process"/>
    <property type="evidence" value="ECO:0007669"/>
    <property type="project" value="TreeGrafter"/>
</dbReference>
<dbReference type="InterPro" id="IPR000891">
    <property type="entry name" value="PYR_CT"/>
</dbReference>
<evidence type="ECO:0000256" key="1">
    <source>
        <dbReference type="ARBA" id="ARBA00004689"/>
    </source>
</evidence>
<dbReference type="CDD" id="cd03174">
    <property type="entry name" value="DRE_TIM_metallolyase"/>
    <property type="match status" value="1"/>
</dbReference>
<evidence type="ECO:0000259" key="8">
    <source>
        <dbReference type="PROSITE" id="PS50991"/>
    </source>
</evidence>
<dbReference type="PROSITE" id="PS50991">
    <property type="entry name" value="PYR_CT"/>
    <property type="match status" value="1"/>
</dbReference>
<keyword evidence="6" id="KW-0100">Branched-chain amino acid biosynthesis</keyword>
<dbReference type="Gene3D" id="3.20.20.70">
    <property type="entry name" value="Aldolase class I"/>
    <property type="match status" value="1"/>
</dbReference>
<dbReference type="GeneID" id="57476491"/>
<evidence type="ECO:0000313" key="9">
    <source>
        <dbReference type="EMBL" id="AGL85271.1"/>
    </source>
</evidence>
<evidence type="ECO:0000313" key="10">
    <source>
        <dbReference type="Proteomes" id="UP000013940"/>
    </source>
</evidence>
<dbReference type="SUPFAM" id="SSF51569">
    <property type="entry name" value="Aldolase"/>
    <property type="match status" value="1"/>
</dbReference>
<dbReference type="InterPro" id="IPR050073">
    <property type="entry name" value="2-IPM_HCS-like"/>
</dbReference>
<dbReference type="RefSeq" id="WP_015635936.1">
    <property type="nucleotide sequence ID" value="NC_021237.1"/>
</dbReference>
<evidence type="ECO:0000256" key="6">
    <source>
        <dbReference type="ARBA" id="ARBA00023304"/>
    </source>
</evidence>
<feature type="domain" description="Pyruvate carboxyltransferase" evidence="8">
    <location>
        <begin position="15"/>
        <end position="275"/>
    </location>
</feature>
<accession>A0A2C9ENS7</accession>
<proteinExistence type="predicted"/>